<evidence type="ECO:0008006" key="6">
    <source>
        <dbReference type="Google" id="ProtNLM"/>
    </source>
</evidence>
<evidence type="ECO:0000256" key="2">
    <source>
        <dbReference type="SAM" id="MobiDB-lite"/>
    </source>
</evidence>
<feature type="transmembrane region" description="Helical" evidence="3">
    <location>
        <begin position="42"/>
        <end position="63"/>
    </location>
</feature>
<proteinExistence type="predicted"/>
<comment type="caution">
    <text evidence="4">The sequence shown here is derived from an EMBL/GenBank/DDBJ whole genome shotgun (WGS) entry which is preliminary data.</text>
</comment>
<keyword evidence="3" id="KW-0472">Membrane</keyword>
<dbReference type="AlphaFoldDB" id="A0A432XHZ7"/>
<dbReference type="OrthoDB" id="6236297at2"/>
<evidence type="ECO:0000256" key="3">
    <source>
        <dbReference type="SAM" id="Phobius"/>
    </source>
</evidence>
<evidence type="ECO:0000313" key="5">
    <source>
        <dbReference type="Proteomes" id="UP000286985"/>
    </source>
</evidence>
<reference evidence="5" key="1">
    <citation type="journal article" date="2018" name="Front. Microbiol.">
        <title>Genome-Based Analysis Reveals the Taxonomy and Diversity of the Family Idiomarinaceae.</title>
        <authorList>
            <person name="Liu Y."/>
            <person name="Lai Q."/>
            <person name="Shao Z."/>
        </authorList>
    </citation>
    <scope>NUCLEOTIDE SEQUENCE [LARGE SCALE GENOMIC DNA]</scope>
    <source>
        <strain evidence="5">908033</strain>
    </source>
</reference>
<name>A0A432XHZ7_9GAMM</name>
<dbReference type="STRING" id="519452.SAMN04488139_2267"/>
<dbReference type="PANTHER" id="PTHR38043:SF1">
    <property type="entry name" value="PROTEIN HEMX"/>
    <property type="match status" value="1"/>
</dbReference>
<organism evidence="4 5">
    <name type="scientific">Pseudidiomarina donghaiensis</name>
    <dbReference type="NCBI Taxonomy" id="519452"/>
    <lineage>
        <taxon>Bacteria</taxon>
        <taxon>Pseudomonadati</taxon>
        <taxon>Pseudomonadota</taxon>
        <taxon>Gammaproteobacteria</taxon>
        <taxon>Alteromonadales</taxon>
        <taxon>Idiomarinaceae</taxon>
        <taxon>Pseudidiomarina</taxon>
    </lineage>
</organism>
<gene>
    <name evidence="4" type="ORF">CWE24_05875</name>
</gene>
<dbReference type="PANTHER" id="PTHR38043">
    <property type="entry name" value="PROTEIN HEMX"/>
    <property type="match status" value="1"/>
</dbReference>
<feature type="coiled-coil region" evidence="1">
    <location>
        <begin position="70"/>
        <end position="144"/>
    </location>
</feature>
<dbReference type="Proteomes" id="UP000286985">
    <property type="component" value="Unassembled WGS sequence"/>
</dbReference>
<keyword evidence="1" id="KW-0175">Coiled coil</keyword>
<dbReference type="Pfam" id="PF04375">
    <property type="entry name" value="HemX"/>
    <property type="match status" value="1"/>
</dbReference>
<feature type="compositionally biased region" description="Polar residues" evidence="2">
    <location>
        <begin position="1"/>
        <end position="17"/>
    </location>
</feature>
<sequence>MSESTSNELEQQESSTPVADHDDTATKSPVSATATKSRSSSLVPWLVVLILLLVIAAAGWFGYRHLVPMHTQHQQALENLRNEQTATQAELEQLQQALESTSGQVNEQLEQALSAQEQQLRQQLQAQQSQLADYRLAVESVQAELANLDMSQESNWRIFEAHELTGRAATKLWIEQDPQASLAFLRLAQSHLVALNNPAHMAARQALANDIAALEQLPEAQVTDVSLTLGALRDRISRSTWYQQLAMTDKEQAPTADDTWLANLKRSANTLLQQFVRVQRRDTPVEPLIADAYFDVVQQRLLLQLQLAQQAAMQGEQTLFETTLEEAINQLQVLEGQITDTSITDVVKQLTELSQVTLRPDYPTQLEATNQLERLVRQQNVGG</sequence>
<keyword evidence="3" id="KW-1133">Transmembrane helix</keyword>
<feature type="region of interest" description="Disordered" evidence="2">
    <location>
        <begin position="1"/>
        <end position="34"/>
    </location>
</feature>
<protein>
    <recommendedName>
        <fullName evidence="6">Heme biosynthesis operon protein HemX</fullName>
    </recommendedName>
</protein>
<evidence type="ECO:0000313" key="4">
    <source>
        <dbReference type="EMBL" id="RUO48310.1"/>
    </source>
</evidence>
<dbReference type="Gene3D" id="3.90.20.10">
    <property type="match status" value="1"/>
</dbReference>
<keyword evidence="5" id="KW-1185">Reference proteome</keyword>
<evidence type="ECO:0000256" key="1">
    <source>
        <dbReference type="SAM" id="Coils"/>
    </source>
</evidence>
<dbReference type="InterPro" id="IPR007470">
    <property type="entry name" value="HemX"/>
</dbReference>
<keyword evidence="3" id="KW-0812">Transmembrane</keyword>
<dbReference type="RefSeq" id="WP_092841551.1">
    <property type="nucleotide sequence ID" value="NZ_FPCF01000006.1"/>
</dbReference>
<accession>A0A432XHZ7</accession>
<dbReference type="EMBL" id="PIPU01000002">
    <property type="protein sequence ID" value="RUO48310.1"/>
    <property type="molecule type" value="Genomic_DNA"/>
</dbReference>